<dbReference type="SUPFAM" id="SSF52540">
    <property type="entry name" value="P-loop containing nucleoside triphosphate hydrolases"/>
    <property type="match status" value="2"/>
</dbReference>
<keyword evidence="2" id="KW-0347">Helicase</keyword>
<dbReference type="InterPro" id="IPR051055">
    <property type="entry name" value="PIF1_helicase"/>
</dbReference>
<name>A0ABV2BCZ5_9LACO</name>
<gene>
    <name evidence="2" type="ORF">ABVC42_14270</name>
</gene>
<dbReference type="EMBL" id="JBETVU010000013">
    <property type="protein sequence ID" value="MES5150997.1"/>
    <property type="molecule type" value="Genomic_DNA"/>
</dbReference>
<proteinExistence type="predicted"/>
<evidence type="ECO:0000313" key="3">
    <source>
        <dbReference type="Proteomes" id="UP001434419"/>
    </source>
</evidence>
<dbReference type="CDD" id="cd18809">
    <property type="entry name" value="SF1_C_RecD"/>
    <property type="match status" value="1"/>
</dbReference>
<evidence type="ECO:0000313" key="2">
    <source>
        <dbReference type="EMBL" id="MES5150997.1"/>
    </source>
</evidence>
<keyword evidence="2" id="KW-0067">ATP-binding</keyword>
<keyword evidence="2" id="KW-0547">Nucleotide-binding</keyword>
<feature type="domain" description="DNA helicase Pif1-like DEAD-box helicase" evidence="1">
    <location>
        <begin position="171"/>
        <end position="361"/>
    </location>
</feature>
<dbReference type="RefSeq" id="WP_133476459.1">
    <property type="nucleotide sequence ID" value="NZ_JBETVU010000013.1"/>
</dbReference>
<organism evidence="2 3">
    <name type="scientific">Lactobacillus crispatus</name>
    <dbReference type="NCBI Taxonomy" id="47770"/>
    <lineage>
        <taxon>Bacteria</taxon>
        <taxon>Bacillati</taxon>
        <taxon>Bacillota</taxon>
        <taxon>Bacilli</taxon>
        <taxon>Lactobacillales</taxon>
        <taxon>Lactobacillaceae</taxon>
        <taxon>Lactobacillus</taxon>
    </lineage>
</organism>
<evidence type="ECO:0000259" key="1">
    <source>
        <dbReference type="Pfam" id="PF05970"/>
    </source>
</evidence>
<dbReference type="Proteomes" id="UP001434419">
    <property type="component" value="Unassembled WGS sequence"/>
</dbReference>
<dbReference type="InterPro" id="IPR010285">
    <property type="entry name" value="DNA_helicase_pif1-like_DEAD"/>
</dbReference>
<protein>
    <submittedName>
        <fullName evidence="2">DEAD/DEAH box helicase</fullName>
    </submittedName>
</protein>
<reference evidence="2" key="1">
    <citation type="submission" date="2024-06" db="EMBL/GenBank/DDBJ databases">
        <title>Vaginal Lactobacillus fatty acid response mechanisms reveal a metabolite-targeted strategy for bacterial vaginosis treatment.</title>
        <authorList>
            <person name="Zhu M."/>
            <person name="Blainey P.C."/>
            <person name="Bloom S.M."/>
            <person name="Kwon D.S."/>
        </authorList>
    </citation>
    <scope>NUCLEOTIDE SEQUENCE</scope>
    <source>
        <strain evidence="2">194_F1_1</strain>
    </source>
</reference>
<dbReference type="PANTHER" id="PTHR47642">
    <property type="entry name" value="ATP-DEPENDENT DNA HELICASE"/>
    <property type="match status" value="1"/>
</dbReference>
<accession>A0ABV2BCZ5</accession>
<sequence length="585" mass="66505">MKCPDYIEVIKVDNLKNGYVIFDTRSQIVLDNAQGYGYKSPTKAIAAFAHKTNQFEKIRDLTVSTKKKSIKTQENKQKVKESDVDLSFQKNQTRLLNSIEVIDPKGNGSFIIIDKNTGEILDDNDGVYFSTKEDALRKFTEKSDGLTVWPYDLDKKEVTSIKKKKKPQKIKLNIKQQKAYQLIKDKKNVFISGSAGTGKSALLNYILQNDTDSNTRVCAPTGIAALNIEGVTIHKLLGLNPKTDLIHGHPKTMPDELEDVDRVIIDEISMCRADLFNWLSQCLRMAEKLNDKPIQLIVVGDFCQLPPVISTKYEKEYFKDKSKYAFATKAWKSWKFQTIVLSEVMRQQDLQFINALNKLRVGNADGLDYIRKNSARDELNNAITLTSRNRDADEINLFRLDKLDSEEHIFKSKISGNVSQQEKPVPDRIVLKKNAQIISMVNDPNGKYQNGSIGKVIRFVKSEGKQCIIAEFDKGTALIAPNTWSVYDYLPDPKKPSIYKKTLVGEYTQIPVKLGYAITIHKAQGQTYDRVNIYPAGWLSGLLYVSLSRVKQVNQLYLESNITKRMVNTDPTVINFYKNETLKNL</sequence>
<keyword evidence="3" id="KW-1185">Reference proteome</keyword>
<comment type="caution">
    <text evidence="2">The sequence shown here is derived from an EMBL/GenBank/DDBJ whole genome shotgun (WGS) entry which is preliminary data.</text>
</comment>
<dbReference type="GO" id="GO:0004386">
    <property type="term" value="F:helicase activity"/>
    <property type="evidence" value="ECO:0007669"/>
    <property type="project" value="UniProtKB-KW"/>
</dbReference>
<keyword evidence="2" id="KW-0378">Hydrolase</keyword>
<dbReference type="Pfam" id="PF05970">
    <property type="entry name" value="PIF1"/>
    <property type="match status" value="1"/>
</dbReference>
<dbReference type="InterPro" id="IPR027417">
    <property type="entry name" value="P-loop_NTPase"/>
</dbReference>
<dbReference type="Gene3D" id="3.40.50.300">
    <property type="entry name" value="P-loop containing nucleotide triphosphate hydrolases"/>
    <property type="match status" value="2"/>
</dbReference>